<proteinExistence type="predicted"/>
<feature type="region of interest" description="Disordered" evidence="2">
    <location>
        <begin position="688"/>
        <end position="707"/>
    </location>
</feature>
<name>A0A1B9HSZ3_9TREE</name>
<keyword evidence="5" id="KW-1185">Reference proteome</keyword>
<dbReference type="EMBL" id="KI894017">
    <property type="protein sequence ID" value="OCF46384.1"/>
    <property type="molecule type" value="Genomic_DNA"/>
</dbReference>
<feature type="compositionally biased region" description="Polar residues" evidence="2">
    <location>
        <begin position="429"/>
        <end position="447"/>
    </location>
</feature>
<feature type="coiled-coil region" evidence="1">
    <location>
        <begin position="186"/>
        <end position="217"/>
    </location>
</feature>
<evidence type="ECO:0000313" key="4">
    <source>
        <dbReference type="EMBL" id="WWC68323.1"/>
    </source>
</evidence>
<dbReference type="EMBL" id="CP144521">
    <property type="protein sequence ID" value="WWC68323.1"/>
    <property type="molecule type" value="Genomic_DNA"/>
</dbReference>
<dbReference type="RefSeq" id="XP_019007603.1">
    <property type="nucleotide sequence ID" value="XM_019159309.1"/>
</dbReference>
<gene>
    <name evidence="3" type="ORF">I206_07618</name>
    <name evidence="4" type="ORF">I206_102248</name>
</gene>
<feature type="compositionally biased region" description="Basic and acidic residues" evidence="2">
    <location>
        <begin position="458"/>
        <end position="467"/>
    </location>
</feature>
<dbReference type="Proteomes" id="UP000094020">
    <property type="component" value="Chromosome 3"/>
</dbReference>
<dbReference type="GeneID" id="30175987"/>
<reference evidence="4" key="4">
    <citation type="submission" date="2024-02" db="EMBL/GenBank/DDBJ databases">
        <title>Comparative genomics of Cryptococcus and Kwoniella reveals pathogenesis evolution and contrasting modes of karyotype evolution via chromosome fusion or intercentromeric recombination.</title>
        <authorList>
            <person name="Coelho M.A."/>
            <person name="David-Palma M."/>
            <person name="Shea T."/>
            <person name="Bowers K."/>
            <person name="McGinley-Smith S."/>
            <person name="Mohammad A.W."/>
            <person name="Gnirke A."/>
            <person name="Yurkov A.M."/>
            <person name="Nowrousian M."/>
            <person name="Sun S."/>
            <person name="Cuomo C.A."/>
            <person name="Heitman J."/>
        </authorList>
    </citation>
    <scope>NUCLEOTIDE SEQUENCE</scope>
    <source>
        <strain evidence="4">CBS 10737</strain>
    </source>
</reference>
<reference evidence="4" key="2">
    <citation type="submission" date="2013-07" db="EMBL/GenBank/DDBJ databases">
        <authorList>
            <consortium name="The Broad Institute Genome Sequencing Platform"/>
            <person name="Cuomo C."/>
            <person name="Litvintseva A."/>
            <person name="Chen Y."/>
            <person name="Heitman J."/>
            <person name="Sun S."/>
            <person name="Springer D."/>
            <person name="Dromer F."/>
            <person name="Young S.K."/>
            <person name="Zeng Q."/>
            <person name="Gargeya S."/>
            <person name="Fitzgerald M."/>
            <person name="Abouelleil A."/>
            <person name="Alvarado L."/>
            <person name="Berlin A.M."/>
            <person name="Chapman S.B."/>
            <person name="Dewar J."/>
            <person name="Goldberg J."/>
            <person name="Griggs A."/>
            <person name="Gujja S."/>
            <person name="Hansen M."/>
            <person name="Howarth C."/>
            <person name="Imamovic A."/>
            <person name="Larimer J."/>
            <person name="McCowan C."/>
            <person name="Murphy C."/>
            <person name="Pearson M."/>
            <person name="Priest M."/>
            <person name="Roberts A."/>
            <person name="Saif S."/>
            <person name="Shea T."/>
            <person name="Sykes S."/>
            <person name="Wortman J."/>
            <person name="Nusbaum C."/>
            <person name="Birren B."/>
        </authorList>
    </citation>
    <scope>NUCLEOTIDE SEQUENCE</scope>
    <source>
        <strain evidence="4">CBS 10737</strain>
    </source>
</reference>
<feature type="region of interest" description="Disordered" evidence="2">
    <location>
        <begin position="132"/>
        <end position="173"/>
    </location>
</feature>
<feature type="region of interest" description="Disordered" evidence="2">
    <location>
        <begin position="220"/>
        <end position="477"/>
    </location>
</feature>
<evidence type="ECO:0000256" key="2">
    <source>
        <dbReference type="SAM" id="MobiDB-lite"/>
    </source>
</evidence>
<feature type="compositionally biased region" description="Polar residues" evidence="2">
    <location>
        <begin position="239"/>
        <end position="260"/>
    </location>
</feature>
<feature type="region of interest" description="Disordered" evidence="2">
    <location>
        <begin position="506"/>
        <end position="580"/>
    </location>
</feature>
<dbReference type="STRING" id="1296096.A0A1B9HSZ3"/>
<evidence type="ECO:0000256" key="1">
    <source>
        <dbReference type="SAM" id="Coils"/>
    </source>
</evidence>
<feature type="region of interest" description="Disordered" evidence="2">
    <location>
        <begin position="73"/>
        <end position="106"/>
    </location>
</feature>
<evidence type="ECO:0000313" key="3">
    <source>
        <dbReference type="EMBL" id="OCF46384.1"/>
    </source>
</evidence>
<reference evidence="3" key="1">
    <citation type="submission" date="2013-07" db="EMBL/GenBank/DDBJ databases">
        <title>The Genome Sequence of Cryptococcus pinus CBS10737.</title>
        <authorList>
            <consortium name="The Broad Institute Genome Sequencing Platform"/>
            <person name="Cuomo C."/>
            <person name="Litvintseva A."/>
            <person name="Chen Y."/>
            <person name="Heitman J."/>
            <person name="Sun S."/>
            <person name="Springer D."/>
            <person name="Dromer F."/>
            <person name="Young S.K."/>
            <person name="Zeng Q."/>
            <person name="Gargeya S."/>
            <person name="Fitzgerald M."/>
            <person name="Abouelleil A."/>
            <person name="Alvarado L."/>
            <person name="Berlin A.M."/>
            <person name="Chapman S.B."/>
            <person name="Dewar J."/>
            <person name="Goldberg J."/>
            <person name="Griggs A."/>
            <person name="Gujja S."/>
            <person name="Hansen M."/>
            <person name="Howarth C."/>
            <person name="Imamovic A."/>
            <person name="Larimer J."/>
            <person name="McCowan C."/>
            <person name="Murphy C."/>
            <person name="Pearson M."/>
            <person name="Priest M."/>
            <person name="Roberts A."/>
            <person name="Saif S."/>
            <person name="Shea T."/>
            <person name="Sykes S."/>
            <person name="Wortman J."/>
            <person name="Nusbaum C."/>
            <person name="Birren B."/>
        </authorList>
    </citation>
    <scope>NUCLEOTIDE SEQUENCE [LARGE SCALE GENOMIC DNA]</scope>
    <source>
        <strain evidence="3">CBS 10737</strain>
    </source>
</reference>
<reference evidence="3" key="3">
    <citation type="submission" date="2016-07" db="EMBL/GenBank/DDBJ databases">
        <title>Evolution of pathogenesis and genome organization in the Tremellales.</title>
        <authorList>
            <person name="Cuomo C."/>
            <person name="Litvintseva A."/>
            <person name="Heitman J."/>
            <person name="Chen Y."/>
            <person name="Sun S."/>
            <person name="Springer D."/>
            <person name="Dromer F."/>
            <person name="Young S."/>
            <person name="Zeng Q."/>
            <person name="Chapman S."/>
            <person name="Gujja S."/>
            <person name="Saif S."/>
            <person name="Birren B."/>
        </authorList>
    </citation>
    <scope>NUCLEOTIDE SEQUENCE</scope>
    <source>
        <strain evidence="3">CBS 10737</strain>
    </source>
</reference>
<protein>
    <submittedName>
        <fullName evidence="3">Uncharacterized protein</fullName>
    </submittedName>
</protein>
<organism evidence="3">
    <name type="scientific">Kwoniella pini CBS 10737</name>
    <dbReference type="NCBI Taxonomy" id="1296096"/>
    <lineage>
        <taxon>Eukaryota</taxon>
        <taxon>Fungi</taxon>
        <taxon>Dikarya</taxon>
        <taxon>Basidiomycota</taxon>
        <taxon>Agaricomycotina</taxon>
        <taxon>Tremellomycetes</taxon>
        <taxon>Tremellales</taxon>
        <taxon>Cryptococcaceae</taxon>
        <taxon>Kwoniella</taxon>
    </lineage>
</organism>
<dbReference type="AlphaFoldDB" id="A0A1B9HSZ3"/>
<keyword evidence="1" id="KW-0175">Coiled coil</keyword>
<feature type="compositionally biased region" description="Basic and acidic residues" evidence="2">
    <location>
        <begin position="269"/>
        <end position="289"/>
    </location>
</feature>
<evidence type="ECO:0000313" key="5">
    <source>
        <dbReference type="Proteomes" id="UP000094020"/>
    </source>
</evidence>
<accession>A0A1B9HSZ3</accession>
<sequence>MANTRPYTREELKGLRRANLQNLFKIHNLKGANGTNSILIDSLVEYFSSPRYLSAHPPAVSEKDRITAAPIARSQNASKSESRYKIIPTSKPVKGRVDSASIRKPIAKDLNKSTQIAQKKSMPLPVEERISISSLSDESRPSSQLSEIPQIPLSSQRSLPTPPASSSSQTHPVSFSQVETLLSANDARWQARLEALEKNLNNQMERLRIEMDKIRNQQMAESSRNYSAGSEARVGKSWSPWQDQSRAASQPLSGPSSTKSLFPALGRKRNVEQRSGSEDLDDHEKEAKRVRFNGSKPGDDTPLNEFPPTIFPIPATNPQHLDPHTPSPQKTSSFGADYFSNPSLTPLPAQSSLIPRTPSPSRQGIIPDNSQTPRLPNDWQEPIYPDDSSISALSDEDKDQDMDDSRETPVRSISMIPHFSTTPEPPSTRPISPTTGMERSVSGSSDRFTPGRLPSTTSEDRIRREQIDAPPLSSVTDLERIDEMDEHSQGQLKFPPIKPIRLSGLGTPSSSSNFKNPSSTNQRIPSLLGPPALISRNSRAESELPRPRIRVGSRGLSPPTRPRSANAIHESNRNPSISRNTFALNLPEPKEGMIERERLRSASADYMHVAMHGLEDDGLDFDDNGCQINNDDDSLELPNIIKERESKKLEMPTPRHRTLLGTERYNDKRFGDIPVEFPLGLQMGNEGGVGGIWESPNGPNRIPPESI</sequence>
<dbReference type="KEGG" id="kpin:30175987"/>
<feature type="compositionally biased region" description="Polar residues" evidence="2">
    <location>
        <begin position="327"/>
        <end position="374"/>
    </location>
</feature>
<dbReference type="OrthoDB" id="2574359at2759"/>
<feature type="compositionally biased region" description="Low complexity" evidence="2">
    <location>
        <begin position="507"/>
        <end position="521"/>
    </location>
</feature>